<gene>
    <name evidence="1" type="ORF">ACI43T_02070</name>
</gene>
<reference evidence="1 2" key="1">
    <citation type="submission" date="2024-11" db="EMBL/GenBank/DDBJ databases">
        <authorList>
            <person name="Mikucki A.G."/>
            <person name="Kahler C.M."/>
        </authorList>
    </citation>
    <scope>NUCLEOTIDE SEQUENCE [LARGE SCALE GENOMIC DNA]</scope>
    <source>
        <strain evidence="1 2">EXNM717</strain>
    </source>
</reference>
<evidence type="ECO:0008006" key="3">
    <source>
        <dbReference type="Google" id="ProtNLM"/>
    </source>
</evidence>
<keyword evidence="2" id="KW-1185">Reference proteome</keyword>
<accession>A0ABW8Q184</accession>
<dbReference type="Proteomes" id="UP001621964">
    <property type="component" value="Unassembled WGS sequence"/>
</dbReference>
<dbReference type="RefSeq" id="WP_405385404.1">
    <property type="nucleotide sequence ID" value="NZ_JBJGEB010000002.1"/>
</dbReference>
<evidence type="ECO:0000313" key="2">
    <source>
        <dbReference type="Proteomes" id="UP001621964"/>
    </source>
</evidence>
<sequence length="118" mass="13853">MKKFKHVYGLNGQFVLLEDSSYWMPVNDADWDNTPILDEDFFLNTEPVYSPDAQMPQLELPDNIKVFSEEARTLDRKRLEALALMELAKNLKAAQAEYDLEKLIEKIDFHLKQDDIFQ</sequence>
<name>A0ABW8Q184_9NEIS</name>
<comment type="caution">
    <text evidence="1">The sequence shown here is derived from an EMBL/GenBank/DDBJ whole genome shotgun (WGS) entry which is preliminary data.</text>
</comment>
<evidence type="ECO:0000313" key="1">
    <source>
        <dbReference type="EMBL" id="MFK7641287.1"/>
    </source>
</evidence>
<dbReference type="EMBL" id="JBJGEB010000002">
    <property type="protein sequence ID" value="MFK7641287.1"/>
    <property type="molecule type" value="Genomic_DNA"/>
</dbReference>
<protein>
    <recommendedName>
        <fullName evidence="3">Phage associated protein</fullName>
    </recommendedName>
</protein>
<organism evidence="1 2">
    <name type="scientific">Neisseria oralis</name>
    <dbReference type="NCBI Taxonomy" id="1107316"/>
    <lineage>
        <taxon>Bacteria</taxon>
        <taxon>Pseudomonadati</taxon>
        <taxon>Pseudomonadota</taxon>
        <taxon>Betaproteobacteria</taxon>
        <taxon>Neisseriales</taxon>
        <taxon>Neisseriaceae</taxon>
        <taxon>Neisseria</taxon>
    </lineage>
</organism>
<proteinExistence type="predicted"/>